<dbReference type="Proteomes" id="UP000621307">
    <property type="component" value="Unassembled WGS sequence"/>
</dbReference>
<keyword evidence="2" id="KW-1185">Reference proteome</keyword>
<evidence type="ECO:0008006" key="3">
    <source>
        <dbReference type="Google" id="ProtNLM"/>
    </source>
</evidence>
<evidence type="ECO:0000313" key="1">
    <source>
        <dbReference type="EMBL" id="MBD2255159.1"/>
    </source>
</evidence>
<proteinExistence type="predicted"/>
<comment type="caution">
    <text evidence="1">The sequence shown here is derived from an EMBL/GenBank/DDBJ whole genome shotgun (WGS) entry which is preliminary data.</text>
</comment>
<evidence type="ECO:0000313" key="2">
    <source>
        <dbReference type="Proteomes" id="UP000621307"/>
    </source>
</evidence>
<gene>
    <name evidence="1" type="ORF">H6G14_28475</name>
</gene>
<dbReference type="EMBL" id="JACJQL010000080">
    <property type="protein sequence ID" value="MBD2255159.1"/>
    <property type="molecule type" value="Genomic_DNA"/>
</dbReference>
<name>A0ABR8BNA4_9NOSO</name>
<sequence length="209" mass="22616">MLKLLNLTMPSIGAAFVSIAAIAPSYAALLQFNTDAGSFRLDTRTGEVFSNFDPDNDFFKLLSFSGGASFQSGSGTINVNSETCSGGIDIIDSQTGEPQYLCYASGYERIQLFLQFQGANLTPQLSSDPALYEASFVRGAFTGDIPFSPVVGSFQVYSIFDTNYLFPITILQVQTITVTENKTTSVMLAFALASAPLLLKSQRHRGKHK</sequence>
<organism evidence="1 2">
    <name type="scientific">Nostoc parmelioides FACHB-3921</name>
    <dbReference type="NCBI Taxonomy" id="2692909"/>
    <lineage>
        <taxon>Bacteria</taxon>
        <taxon>Bacillati</taxon>
        <taxon>Cyanobacteriota</taxon>
        <taxon>Cyanophyceae</taxon>
        <taxon>Nostocales</taxon>
        <taxon>Nostocaceae</taxon>
        <taxon>Nostoc</taxon>
    </lineage>
</organism>
<protein>
    <recommendedName>
        <fullName evidence="3">PEP-CTERM sorting domain-containing protein</fullName>
    </recommendedName>
</protein>
<reference evidence="1 2" key="1">
    <citation type="journal article" date="2020" name="ISME J.">
        <title>Comparative genomics reveals insights into cyanobacterial evolution and habitat adaptation.</title>
        <authorList>
            <person name="Chen M.Y."/>
            <person name="Teng W.K."/>
            <person name="Zhao L."/>
            <person name="Hu C.X."/>
            <person name="Zhou Y.K."/>
            <person name="Han B.P."/>
            <person name="Song L.R."/>
            <person name="Shu W.S."/>
        </authorList>
    </citation>
    <scope>NUCLEOTIDE SEQUENCE [LARGE SCALE GENOMIC DNA]</scope>
    <source>
        <strain evidence="1 2">FACHB-3921</strain>
    </source>
</reference>
<accession>A0ABR8BNA4</accession>